<reference evidence="2" key="1">
    <citation type="submission" date="2021-02" db="EMBL/GenBank/DDBJ databases">
        <authorList>
            <person name="Nieuwenhuis M."/>
            <person name="Van De Peppel L.J.J."/>
        </authorList>
    </citation>
    <scope>NUCLEOTIDE SEQUENCE</scope>
    <source>
        <strain evidence="2">D49</strain>
    </source>
</reference>
<dbReference type="Proteomes" id="UP000717328">
    <property type="component" value="Unassembled WGS sequence"/>
</dbReference>
<dbReference type="OrthoDB" id="1470350at2759"/>
<dbReference type="InterPro" id="IPR036866">
    <property type="entry name" value="RibonucZ/Hydroxyglut_hydro"/>
</dbReference>
<proteinExistence type="predicted"/>
<gene>
    <name evidence="2" type="ORF">H0H81_009441</name>
</gene>
<dbReference type="InterPro" id="IPR001279">
    <property type="entry name" value="Metallo-B-lactamas"/>
</dbReference>
<dbReference type="EMBL" id="JABCKI010005990">
    <property type="protein sequence ID" value="KAG5635991.1"/>
    <property type="molecule type" value="Genomic_DNA"/>
</dbReference>
<sequence>MPPTTLVDGLTITFLVDNCIEWFDFFGMSKLPPGFVHELPQHIQLYPELDELTGVPVETVVNGEGSHTTLFDTGPDNKSLIRNLLAMKIRVDNIERVIISHWHRDHTGGLLSFLDFRDPNQQLKPCVIDVHPDQPLARGIAPGPNFDKVICALRRDPTFEEIETAGGIVEKSVEGHAVAGNTVWVSGEIPRTTSFEQGMMGGMRWYRESGEAGEWLKEQVCWINKRANDCNA</sequence>
<reference evidence="2" key="2">
    <citation type="submission" date="2021-10" db="EMBL/GenBank/DDBJ databases">
        <title>Phylogenomics reveals ancestral predisposition of the termite-cultivated fungus Termitomyces towards a domesticated lifestyle.</title>
        <authorList>
            <person name="Auxier B."/>
            <person name="Grum-Grzhimaylo A."/>
            <person name="Cardenas M.E."/>
            <person name="Lodge J.D."/>
            <person name="Laessoe T."/>
            <person name="Pedersen O."/>
            <person name="Smith M.E."/>
            <person name="Kuyper T.W."/>
            <person name="Franco-Molano E.A."/>
            <person name="Baroni T.J."/>
            <person name="Aanen D.K."/>
        </authorList>
    </citation>
    <scope>NUCLEOTIDE SEQUENCE</scope>
    <source>
        <strain evidence="2">D49</strain>
    </source>
</reference>
<dbReference type="PANTHER" id="PTHR13754">
    <property type="entry name" value="METALLO-BETA-LACTAMASE SUPERFAMILY PROTEIN"/>
    <property type="match status" value="1"/>
</dbReference>
<dbReference type="PANTHER" id="PTHR13754:SF13">
    <property type="entry name" value="METALLO-BETA-LACTAMASE SUPERFAMILY PROTEIN (AFU_ORTHOLOGUE AFUA_3G07630)"/>
    <property type="match status" value="1"/>
</dbReference>
<dbReference type="Pfam" id="PF00753">
    <property type="entry name" value="Lactamase_B"/>
    <property type="match status" value="1"/>
</dbReference>
<organism evidence="2 3">
    <name type="scientific">Sphagnurus paluster</name>
    <dbReference type="NCBI Taxonomy" id="117069"/>
    <lineage>
        <taxon>Eukaryota</taxon>
        <taxon>Fungi</taxon>
        <taxon>Dikarya</taxon>
        <taxon>Basidiomycota</taxon>
        <taxon>Agaricomycotina</taxon>
        <taxon>Agaricomycetes</taxon>
        <taxon>Agaricomycetidae</taxon>
        <taxon>Agaricales</taxon>
        <taxon>Tricholomatineae</taxon>
        <taxon>Lyophyllaceae</taxon>
        <taxon>Sphagnurus</taxon>
    </lineage>
</organism>
<comment type="caution">
    <text evidence="2">The sequence shown here is derived from an EMBL/GenBank/DDBJ whole genome shotgun (WGS) entry which is preliminary data.</text>
</comment>
<evidence type="ECO:0000259" key="1">
    <source>
        <dbReference type="Pfam" id="PF00753"/>
    </source>
</evidence>
<feature type="domain" description="Metallo-beta-lactamase" evidence="1">
    <location>
        <begin position="60"/>
        <end position="119"/>
    </location>
</feature>
<accession>A0A9P7FS43</accession>
<dbReference type="AlphaFoldDB" id="A0A9P7FS43"/>
<dbReference type="GO" id="GO:0016740">
    <property type="term" value="F:transferase activity"/>
    <property type="evidence" value="ECO:0007669"/>
    <property type="project" value="TreeGrafter"/>
</dbReference>
<evidence type="ECO:0000313" key="2">
    <source>
        <dbReference type="EMBL" id="KAG5635991.1"/>
    </source>
</evidence>
<dbReference type="SUPFAM" id="SSF56281">
    <property type="entry name" value="Metallo-hydrolase/oxidoreductase"/>
    <property type="match status" value="1"/>
</dbReference>
<dbReference type="InterPro" id="IPR052926">
    <property type="entry name" value="Metallo-beta-lactamase_dom"/>
</dbReference>
<evidence type="ECO:0000313" key="3">
    <source>
        <dbReference type="Proteomes" id="UP000717328"/>
    </source>
</evidence>
<name>A0A9P7FS43_9AGAR</name>
<dbReference type="Gene3D" id="3.60.15.10">
    <property type="entry name" value="Ribonuclease Z/Hydroxyacylglutathione hydrolase-like"/>
    <property type="match status" value="1"/>
</dbReference>
<protein>
    <recommendedName>
        <fullName evidence="1">Metallo-beta-lactamase domain-containing protein</fullName>
    </recommendedName>
</protein>
<keyword evidence="3" id="KW-1185">Reference proteome</keyword>